<dbReference type="KEGG" id="cspu:CGC55_10955"/>
<dbReference type="InterPro" id="IPR026444">
    <property type="entry name" value="Secre_tail"/>
</dbReference>
<dbReference type="Gene3D" id="2.60.40.740">
    <property type="match status" value="1"/>
</dbReference>
<evidence type="ECO:0000313" key="3">
    <source>
        <dbReference type="EMBL" id="ATA84982.1"/>
    </source>
</evidence>
<evidence type="ECO:0000313" key="4">
    <source>
        <dbReference type="EMBL" id="SQA76286.1"/>
    </source>
</evidence>
<evidence type="ECO:0000259" key="2">
    <source>
        <dbReference type="Pfam" id="PF18962"/>
    </source>
</evidence>
<evidence type="ECO:0000313" key="6">
    <source>
        <dbReference type="Proteomes" id="UP000249902"/>
    </source>
</evidence>
<dbReference type="Pfam" id="PF18962">
    <property type="entry name" value="Por_Secre_tail"/>
    <property type="match status" value="1"/>
</dbReference>
<dbReference type="NCBIfam" id="TIGR04183">
    <property type="entry name" value="Por_Secre_tail"/>
    <property type="match status" value="1"/>
</dbReference>
<dbReference type="EMBL" id="CP022385">
    <property type="protein sequence ID" value="ATA84982.1"/>
    <property type="molecule type" value="Genomic_DNA"/>
</dbReference>
<dbReference type="RefSeq" id="WP_002678633.1">
    <property type="nucleotide sequence ID" value="NZ_CP022385.1"/>
</dbReference>
<accession>A0AAX2IDR7</accession>
<dbReference type="Proteomes" id="UP000217301">
    <property type="component" value="Chromosome"/>
</dbReference>
<gene>
    <name evidence="3" type="ORF">CGC55_10955</name>
    <name evidence="4" type="ORF">NCTC11653_02210</name>
</gene>
<sequence length="1076" mass="121346">MKKYQNLILIMSLLFIIHLNAQEYVLKINYFKFDVEREYILCGDNNKMELKVILKNGEEHLIRENGGYNFSEKNIEKKYSSPIGSIYFYSFTHQEAWADFFSCNGYSTGIKHSEPIRNICKNDIIRRESSKGTIKNTVVINYETYPIIKFDSFQENTIGYDTQCSIKLEKSSTHFPEDTYRYEYAIMENIPSERDWTEKNLPNTFKSTAFPSIKLSDFLPKTVIGNYIWFRAKSACGGTYRSNPIRFKILASTPDVISQGTISTKCPGGSIDYPLQFNRGLKSGEKLEVTIKYPDGRTKSIPNKDEKEFKLDANNVYIFKGLRKGIHSITISGEGDVYSSYAFRDHPFVLNVQDPDQLNFIDWARIDPSCYKGNDGYIIIGASGGTGNKQIKVNNDSWVPFNEDDHHSLKNLTAGEYKIRVKDVNECNGKLYSEDSEVLTITLSNPPQPQAVLDTRKTQQPTYHSAKNGKIVVELAGGTPLNRIILWKYKTIWKNAQNQIIKNAYSTLENGRDYAVLENISAGTYHLLVTDKHNCTITNTTISLGQPDPLKAEIQLVQPISCNSTNQFGNETDSNVDNIRDEAQDGILYVKATGGVPFKIGLPYKYTWKKKDHNDVWRVYTDVNTSTIKKLSEGEYAVNIEDANGIVIGRYENNMLKEKQDVTYYLRQPERLTLTIDKQDATCKGNDGKAIARPSGGTPPYFYDWSNGAKGSNLQTIENLQATAYLVIVTDAKRCQVQGSINIAQPNKASITETITPLICHNGSNATIETTITGGTPPYTYHWNTGATTPNISGLTHGTYELTVTDAQGCNYQKSFNVTNPEAFTINLGGNRTLCKGQRLSLNIKIDDNAAQYRWYHNNTLISNTPELLITEGGSYRVEVTTSKGCTATDEITVTMADMDIASEFFLSTQAYVGEEVVLVNVSKPKGETTQWLVPEGVEIKAQNDDYITVVFPKVGEYNLGIRQTQKDCFANFYKKIIVEEGDGQSREHNPNQSFVREFVITPNPNDGNFTVRVKLEKESTVKLRLYNMAGQLIKQQSSQKSKEHTINFQEKLAGGTYIIVVETTYQRMSKKLIIN</sequence>
<evidence type="ECO:0000256" key="1">
    <source>
        <dbReference type="ARBA" id="ARBA00022729"/>
    </source>
</evidence>
<reference evidence="3" key="1">
    <citation type="journal article" date="2017" name="Genome Announc.">
        <title>Twelve Complete Reference Genomes of Clinical Isolates in the Capnocytophaga Genus.</title>
        <authorList>
            <person name="Villarma A."/>
            <person name="Gulvik C.A."/>
            <person name="Rowe L.A."/>
            <person name="Sheth M."/>
            <person name="Juieng P."/>
            <person name="Nicholson A.C."/>
            <person name="Loparev V.N."/>
            <person name="McQuiston J.R."/>
        </authorList>
    </citation>
    <scope>NUCLEOTIDE SEQUENCE</scope>
    <source>
        <strain evidence="3">KC1668</strain>
    </source>
</reference>
<name>A0AAX2IDR7_CAPSP</name>
<dbReference type="EMBL" id="UAVP01000009">
    <property type="protein sequence ID" value="SQA76286.1"/>
    <property type="molecule type" value="Genomic_DNA"/>
</dbReference>
<reference evidence="4 6" key="3">
    <citation type="submission" date="2018-06" db="EMBL/GenBank/DDBJ databases">
        <authorList>
            <consortium name="Pathogen Informatics"/>
            <person name="Doyle S."/>
        </authorList>
    </citation>
    <scope>NUCLEOTIDE SEQUENCE [LARGE SCALE GENOMIC DNA]</scope>
    <source>
        <strain evidence="4 6">NCTC11653</strain>
    </source>
</reference>
<dbReference type="Proteomes" id="UP000249902">
    <property type="component" value="Unassembled WGS sequence"/>
</dbReference>
<keyword evidence="1" id="KW-0732">Signal</keyword>
<dbReference type="InterPro" id="IPR025667">
    <property type="entry name" value="SprB_repeat"/>
</dbReference>
<reference evidence="5" key="2">
    <citation type="submission" date="2017-06" db="EMBL/GenBank/DDBJ databases">
        <title>Capnocytophaga spp. assemblies.</title>
        <authorList>
            <person name="Gulvik C.A."/>
        </authorList>
    </citation>
    <scope>NUCLEOTIDE SEQUENCE [LARGE SCALE GENOMIC DNA]</scope>
    <source>
        <strain evidence="5">KC1668</strain>
    </source>
</reference>
<keyword evidence="5" id="KW-1185">Reference proteome</keyword>
<protein>
    <submittedName>
        <fullName evidence="4">Por secretion system C-terminal sorting domain</fullName>
    </submittedName>
    <submittedName>
        <fullName evidence="3">Por secretion system protein</fullName>
    </submittedName>
</protein>
<organism evidence="4 6">
    <name type="scientific">Capnocytophaga sputigena</name>
    <dbReference type="NCBI Taxonomy" id="1019"/>
    <lineage>
        <taxon>Bacteria</taxon>
        <taxon>Pseudomonadati</taxon>
        <taxon>Bacteroidota</taxon>
        <taxon>Flavobacteriia</taxon>
        <taxon>Flavobacteriales</taxon>
        <taxon>Flavobacteriaceae</taxon>
        <taxon>Capnocytophaga</taxon>
    </lineage>
</organism>
<dbReference type="Pfam" id="PF13573">
    <property type="entry name" value="SprB"/>
    <property type="match status" value="2"/>
</dbReference>
<evidence type="ECO:0000313" key="5">
    <source>
        <dbReference type="Proteomes" id="UP000217301"/>
    </source>
</evidence>
<dbReference type="AlphaFoldDB" id="A0AAX2IDR7"/>
<feature type="domain" description="Secretion system C-terminal sorting" evidence="2">
    <location>
        <begin position="1003"/>
        <end position="1075"/>
    </location>
</feature>
<proteinExistence type="predicted"/>